<evidence type="ECO:0000256" key="5">
    <source>
        <dbReference type="SAM" id="Phobius"/>
    </source>
</evidence>
<name>A0AAU9VXK8_9CNID</name>
<evidence type="ECO:0000256" key="6">
    <source>
        <dbReference type="SAM" id="SignalP"/>
    </source>
</evidence>
<dbReference type="Gene3D" id="1.10.1450.10">
    <property type="entry name" value="Tetraspanin"/>
    <property type="match status" value="1"/>
</dbReference>
<organism evidence="7 8">
    <name type="scientific">Pocillopora meandrina</name>
    <dbReference type="NCBI Taxonomy" id="46732"/>
    <lineage>
        <taxon>Eukaryota</taxon>
        <taxon>Metazoa</taxon>
        <taxon>Cnidaria</taxon>
        <taxon>Anthozoa</taxon>
        <taxon>Hexacorallia</taxon>
        <taxon>Scleractinia</taxon>
        <taxon>Astrocoeniina</taxon>
        <taxon>Pocilloporidae</taxon>
        <taxon>Pocillopora</taxon>
    </lineage>
</organism>
<keyword evidence="8" id="KW-1185">Reference proteome</keyword>
<proteinExistence type="predicted"/>
<sequence>MWVLSVLILSRVKMMKARNEGFCNIVCMKTLFFVFSFLFWLAGLGIMGVGIWIMVYKSDYQSLLDSDIYVIIPGLMIAAGVVVVIVGIIGCLGAAKENRFFLISFLVMVILIFILELAIGVLAFVYSSKIKDEIQTSIKEKMNQQYGVNDAVTNSIDTLQQENRCCGDTGGKSWNGTSWQQRDGNENVVPDSCCKTVSEGCGKRMHPSNINNEGCLTQVEEFFQEHFFILAIVGIGVACLQVSLLGATAISFQIKQIFYHLVIIWLLCMQLTCQPDVYQGHHYIKDCCIILSSFYSVINVLSFYL</sequence>
<evidence type="ECO:0000256" key="1">
    <source>
        <dbReference type="ARBA" id="ARBA00004141"/>
    </source>
</evidence>
<feature type="transmembrane region" description="Helical" evidence="5">
    <location>
        <begin position="68"/>
        <end position="95"/>
    </location>
</feature>
<accession>A0AAU9VXK8</accession>
<feature type="transmembrane region" description="Helical" evidence="5">
    <location>
        <begin position="101"/>
        <end position="126"/>
    </location>
</feature>
<keyword evidence="4 5" id="KW-0472">Membrane</keyword>
<dbReference type="InterPro" id="IPR018499">
    <property type="entry name" value="Tetraspanin/Peripherin"/>
</dbReference>
<keyword evidence="6" id="KW-0732">Signal</keyword>
<evidence type="ECO:0000313" key="8">
    <source>
        <dbReference type="Proteomes" id="UP001159428"/>
    </source>
</evidence>
<dbReference type="PRINTS" id="PR00259">
    <property type="entry name" value="TMFOUR"/>
</dbReference>
<feature type="transmembrane region" description="Helical" evidence="5">
    <location>
        <begin position="227"/>
        <end position="251"/>
    </location>
</feature>
<keyword evidence="3 5" id="KW-1133">Transmembrane helix</keyword>
<evidence type="ECO:0008006" key="9">
    <source>
        <dbReference type="Google" id="ProtNLM"/>
    </source>
</evidence>
<evidence type="ECO:0000256" key="2">
    <source>
        <dbReference type="ARBA" id="ARBA00022692"/>
    </source>
</evidence>
<evidence type="ECO:0000256" key="4">
    <source>
        <dbReference type="ARBA" id="ARBA00023136"/>
    </source>
</evidence>
<feature type="transmembrane region" description="Helical" evidence="5">
    <location>
        <begin position="257"/>
        <end position="275"/>
    </location>
</feature>
<dbReference type="Pfam" id="PF00335">
    <property type="entry name" value="Tetraspanin"/>
    <property type="match status" value="1"/>
</dbReference>
<keyword evidence="2 5" id="KW-0812">Transmembrane</keyword>
<dbReference type="EMBL" id="CALNXJ010000005">
    <property type="protein sequence ID" value="CAH3040275.1"/>
    <property type="molecule type" value="Genomic_DNA"/>
</dbReference>
<evidence type="ECO:0000256" key="3">
    <source>
        <dbReference type="ARBA" id="ARBA00022989"/>
    </source>
</evidence>
<dbReference type="PANTHER" id="PTHR19282:SF544">
    <property type="entry name" value="TETRASPANIN"/>
    <property type="match status" value="1"/>
</dbReference>
<dbReference type="GO" id="GO:0005886">
    <property type="term" value="C:plasma membrane"/>
    <property type="evidence" value="ECO:0007669"/>
    <property type="project" value="TreeGrafter"/>
</dbReference>
<feature type="transmembrane region" description="Helical" evidence="5">
    <location>
        <begin position="30"/>
        <end position="56"/>
    </location>
</feature>
<dbReference type="Proteomes" id="UP001159428">
    <property type="component" value="Unassembled WGS sequence"/>
</dbReference>
<feature type="chain" id="PRO_5043695472" description="Tetraspanin" evidence="6">
    <location>
        <begin position="18"/>
        <end position="305"/>
    </location>
</feature>
<reference evidence="7 8" key="1">
    <citation type="submission" date="2022-05" db="EMBL/GenBank/DDBJ databases">
        <authorList>
            <consortium name="Genoscope - CEA"/>
            <person name="William W."/>
        </authorList>
    </citation>
    <scope>NUCLEOTIDE SEQUENCE [LARGE SCALE GENOMIC DNA]</scope>
</reference>
<gene>
    <name evidence="7" type="ORF">PMEA_00025910</name>
</gene>
<evidence type="ECO:0000313" key="7">
    <source>
        <dbReference type="EMBL" id="CAH3040275.1"/>
    </source>
</evidence>
<comment type="caution">
    <text evidence="7">The sequence shown here is derived from an EMBL/GenBank/DDBJ whole genome shotgun (WGS) entry which is preliminary data.</text>
</comment>
<dbReference type="AlphaFoldDB" id="A0AAU9VXK8"/>
<dbReference type="InterPro" id="IPR008952">
    <property type="entry name" value="Tetraspanin_EC2_sf"/>
</dbReference>
<feature type="signal peptide" evidence="6">
    <location>
        <begin position="1"/>
        <end position="17"/>
    </location>
</feature>
<comment type="subcellular location">
    <subcellularLocation>
        <location evidence="1">Membrane</location>
        <topology evidence="1">Multi-pass membrane protein</topology>
    </subcellularLocation>
</comment>
<dbReference type="SUPFAM" id="SSF48652">
    <property type="entry name" value="Tetraspanin"/>
    <property type="match status" value="1"/>
</dbReference>
<dbReference type="PANTHER" id="PTHR19282">
    <property type="entry name" value="TETRASPANIN"/>
    <property type="match status" value="1"/>
</dbReference>
<protein>
    <recommendedName>
        <fullName evidence="9">Tetraspanin</fullName>
    </recommendedName>
</protein>